<dbReference type="AlphaFoldDB" id="A0A7W9H4X2"/>
<dbReference type="SUPFAM" id="SSF52540">
    <property type="entry name" value="P-loop containing nucleoside triphosphate hydrolases"/>
    <property type="match status" value="1"/>
</dbReference>
<organism evidence="1 2">
    <name type="scientific">Streptomyces caelestis</name>
    <dbReference type="NCBI Taxonomy" id="36816"/>
    <lineage>
        <taxon>Bacteria</taxon>
        <taxon>Bacillati</taxon>
        <taxon>Actinomycetota</taxon>
        <taxon>Actinomycetes</taxon>
        <taxon>Kitasatosporales</taxon>
        <taxon>Streptomycetaceae</taxon>
        <taxon>Streptomyces</taxon>
    </lineage>
</organism>
<dbReference type="RefSeq" id="WP_184985293.1">
    <property type="nucleotide sequence ID" value="NZ_JACHNE010000001.1"/>
</dbReference>
<reference evidence="1 2" key="1">
    <citation type="submission" date="2020-08" db="EMBL/GenBank/DDBJ databases">
        <title>Sequencing the genomes of 1000 actinobacteria strains.</title>
        <authorList>
            <person name="Klenk H.-P."/>
        </authorList>
    </citation>
    <scope>NUCLEOTIDE SEQUENCE [LARGE SCALE GENOMIC DNA]</scope>
    <source>
        <strain evidence="1 2">DSM 40084</strain>
    </source>
</reference>
<dbReference type="InterPro" id="IPR027417">
    <property type="entry name" value="P-loop_NTPase"/>
</dbReference>
<gene>
    <name evidence="1" type="ORF">HDA41_003719</name>
</gene>
<dbReference type="Gene3D" id="3.40.50.300">
    <property type="entry name" value="P-loop containing nucleotide triphosphate hydrolases"/>
    <property type="match status" value="1"/>
</dbReference>
<evidence type="ECO:0000313" key="1">
    <source>
        <dbReference type="EMBL" id="MBB5795755.1"/>
    </source>
</evidence>
<protein>
    <submittedName>
        <fullName evidence="1">Uncharacterized protein</fullName>
    </submittedName>
</protein>
<comment type="caution">
    <text evidence="1">The sequence shown here is derived from an EMBL/GenBank/DDBJ whole genome shotgun (WGS) entry which is preliminary data.</text>
</comment>
<accession>A0A7W9H4X2</accession>
<keyword evidence="2" id="KW-1185">Reference proteome</keyword>
<dbReference type="Proteomes" id="UP000590647">
    <property type="component" value="Unassembled WGS sequence"/>
</dbReference>
<proteinExistence type="predicted"/>
<sequence>MIVWINGTHGAGKTTTSALVQQLLPDSRVFDAEKVGETLMDIRPGLPGPGVDNFQHWPPWRPLVVETARRVLDYTGGTLVMPMTVLVEQYWREISAGLAEHAIPVRHFVLHADQDTLRGRILGDTVLGPSSFRLQYLEPYAEAARTWLHSEAEVVDTTDLTPAQAALRIAEAVKN</sequence>
<evidence type="ECO:0000313" key="2">
    <source>
        <dbReference type="Proteomes" id="UP000590647"/>
    </source>
</evidence>
<dbReference type="EMBL" id="JACHNE010000001">
    <property type="protein sequence ID" value="MBB5795755.1"/>
    <property type="molecule type" value="Genomic_DNA"/>
</dbReference>
<name>A0A7W9H4X2_9ACTN</name>